<accession>A0A395JM76</accession>
<organism evidence="1 2">
    <name type="scientific">Arenicella xantha</name>
    <dbReference type="NCBI Taxonomy" id="644221"/>
    <lineage>
        <taxon>Bacteria</taxon>
        <taxon>Pseudomonadati</taxon>
        <taxon>Pseudomonadota</taxon>
        <taxon>Gammaproteobacteria</taxon>
        <taxon>Arenicellales</taxon>
        <taxon>Arenicellaceae</taxon>
        <taxon>Arenicella</taxon>
    </lineage>
</organism>
<dbReference type="EMBL" id="QNRT01000002">
    <property type="protein sequence ID" value="RBP50957.1"/>
    <property type="molecule type" value="Genomic_DNA"/>
</dbReference>
<dbReference type="InParanoid" id="A0A395JM76"/>
<proteinExistence type="predicted"/>
<dbReference type="Proteomes" id="UP000253083">
    <property type="component" value="Unassembled WGS sequence"/>
</dbReference>
<sequence>MEIKLLNHTVRRFTSPSRLKSTTFVVVIALFSGLLNTALAQDINQIRWKSEDQVRQTLGEPLSMTAPVGTHATYTLWKYDGYVVAFANNHAFHLFRTDSLNKMELEETRPSGGA</sequence>
<gene>
    <name evidence="1" type="ORF">DFR28_102374</name>
</gene>
<comment type="caution">
    <text evidence="1">The sequence shown here is derived from an EMBL/GenBank/DDBJ whole genome shotgun (WGS) entry which is preliminary data.</text>
</comment>
<reference evidence="1 2" key="1">
    <citation type="submission" date="2018-06" db="EMBL/GenBank/DDBJ databases">
        <title>Genomic Encyclopedia of Type Strains, Phase IV (KMG-IV): sequencing the most valuable type-strain genomes for metagenomic binning, comparative biology and taxonomic classification.</title>
        <authorList>
            <person name="Goeker M."/>
        </authorList>
    </citation>
    <scope>NUCLEOTIDE SEQUENCE [LARGE SCALE GENOMIC DNA]</scope>
    <source>
        <strain evidence="1 2">DSM 24032</strain>
    </source>
</reference>
<evidence type="ECO:0000313" key="2">
    <source>
        <dbReference type="Proteomes" id="UP000253083"/>
    </source>
</evidence>
<evidence type="ECO:0008006" key="3">
    <source>
        <dbReference type="Google" id="ProtNLM"/>
    </source>
</evidence>
<name>A0A395JM76_9GAMM</name>
<protein>
    <recommendedName>
        <fullName evidence="3">SmpA/OmlA family protein</fullName>
    </recommendedName>
</protein>
<evidence type="ECO:0000313" key="1">
    <source>
        <dbReference type="EMBL" id="RBP50957.1"/>
    </source>
</evidence>
<keyword evidence="2" id="KW-1185">Reference proteome</keyword>
<dbReference type="AlphaFoldDB" id="A0A395JM76"/>